<dbReference type="EMBL" id="OZ023718">
    <property type="protein sequence ID" value="CAK9868011.1"/>
    <property type="molecule type" value="Genomic_DNA"/>
</dbReference>
<name>A0ABP1AZQ1_9BRYO</name>
<evidence type="ECO:0000313" key="3">
    <source>
        <dbReference type="Proteomes" id="UP001497522"/>
    </source>
</evidence>
<feature type="compositionally biased region" description="Acidic residues" evidence="1">
    <location>
        <begin position="177"/>
        <end position="189"/>
    </location>
</feature>
<keyword evidence="3" id="KW-1185">Reference proteome</keyword>
<protein>
    <submittedName>
        <fullName evidence="2">Uncharacterized protein</fullName>
    </submittedName>
</protein>
<evidence type="ECO:0000313" key="2">
    <source>
        <dbReference type="EMBL" id="CAK9868011.1"/>
    </source>
</evidence>
<gene>
    <name evidence="2" type="ORF">CSSPJE1EN2_LOCUS11006</name>
</gene>
<accession>A0ABP1AZQ1</accession>
<feature type="region of interest" description="Disordered" evidence="1">
    <location>
        <begin position="73"/>
        <end position="204"/>
    </location>
</feature>
<dbReference type="Proteomes" id="UP001497522">
    <property type="component" value="Chromosome 17"/>
</dbReference>
<organism evidence="2 3">
    <name type="scientific">Sphagnum jensenii</name>
    <dbReference type="NCBI Taxonomy" id="128206"/>
    <lineage>
        <taxon>Eukaryota</taxon>
        <taxon>Viridiplantae</taxon>
        <taxon>Streptophyta</taxon>
        <taxon>Embryophyta</taxon>
        <taxon>Bryophyta</taxon>
        <taxon>Sphagnophytina</taxon>
        <taxon>Sphagnopsida</taxon>
        <taxon>Sphagnales</taxon>
        <taxon>Sphagnaceae</taxon>
        <taxon>Sphagnum</taxon>
    </lineage>
</organism>
<reference evidence="2" key="1">
    <citation type="submission" date="2024-03" db="EMBL/GenBank/DDBJ databases">
        <authorList>
            <consortium name="ELIXIR-Norway"/>
            <consortium name="Elixir Norway"/>
        </authorList>
    </citation>
    <scope>NUCLEOTIDE SEQUENCE</scope>
</reference>
<feature type="compositionally biased region" description="Acidic residues" evidence="1">
    <location>
        <begin position="137"/>
        <end position="146"/>
    </location>
</feature>
<sequence length="505" mass="54067">MSVNQLQQLARNMRPGENLRQEDVQEQLKSHMAQALDGGKVHAQRVNDPSTGIFGFNFLESWDYISSFPSERVRGSATRGSSGAGGSHVGSTDIPSKGGKDQVVLGSATGGSSGAGASHVGGTDIPSKVGKDQGGDGGEDQVGDGGEDQRGDGGEDQRGDGGEDQGGDGGKDQGGDGGEDQGGDGGEDNDNGKGRGAKRNEIRQINQPNVLVTVIPGSQYGRWKRHSVLDQPEGSDIDPIPEQPEGSSCKDLKRFGWFHDKIKVSFQCMKPLAATPTPSELLGSEKVKNTMSEQTQTSPSQFEAKGKVGCSNLSAAVSWISTSDVRGEEKVREGVSNFIGDTRFRADCVDGGGKTPMIAYNFKLCPEIPKDKLPDSCDEENRKGSVCTVFPHFKADWIVTSVGICEYELNVERHACELVSVTEKKPTYMEWVGKEPEPSCTCKEMLQTYSVRLHINHSMSNIATPAEPGRPLCIDHPSNNLIGINEPPSSPAFDESSSRTQQHTL</sequence>
<feature type="region of interest" description="Disordered" evidence="1">
    <location>
        <begin position="484"/>
        <end position="505"/>
    </location>
</feature>
<evidence type="ECO:0000256" key="1">
    <source>
        <dbReference type="SAM" id="MobiDB-lite"/>
    </source>
</evidence>
<feature type="compositionally biased region" description="Basic and acidic residues" evidence="1">
    <location>
        <begin position="190"/>
        <end position="202"/>
    </location>
</feature>
<feature type="compositionally biased region" description="Basic and acidic residues" evidence="1">
    <location>
        <begin position="147"/>
        <end position="161"/>
    </location>
</feature>
<proteinExistence type="predicted"/>